<dbReference type="InterPro" id="IPR019734">
    <property type="entry name" value="TPR_rpt"/>
</dbReference>
<dbReference type="Gene3D" id="3.40.50.2000">
    <property type="entry name" value="Glycogen Phosphorylase B"/>
    <property type="match status" value="1"/>
</dbReference>
<dbReference type="SMART" id="SM00028">
    <property type="entry name" value="TPR"/>
    <property type="match status" value="6"/>
</dbReference>
<reference evidence="9 10" key="1">
    <citation type="submission" date="2020-12" db="EMBL/GenBank/DDBJ databases">
        <title>FDA dAtabase for Regulatory Grade micrObial Sequences (FDA-ARGOS): Supporting development and validation of Infectious Disease Dx tests.</title>
        <authorList>
            <person name="Sproer C."/>
            <person name="Gronow S."/>
            <person name="Severitt S."/>
            <person name="Schroder I."/>
            <person name="Tallon L."/>
            <person name="Sadzewicz L."/>
            <person name="Zhao X."/>
            <person name="Boylan J."/>
            <person name="Ott S."/>
            <person name="Bowen H."/>
            <person name="Vavikolanu K."/>
            <person name="Mehta A."/>
            <person name="Aluvathingal J."/>
            <person name="Nadendla S."/>
            <person name="Lowell S."/>
            <person name="Myers T."/>
            <person name="Yan Y."/>
            <person name="Sichtig H."/>
        </authorList>
    </citation>
    <scope>NUCLEOTIDE SEQUENCE [LARGE SCALE GENOMIC DNA]</scope>
    <source>
        <strain evidence="9 10">FDAARGOS_909</strain>
    </source>
</reference>
<comment type="similarity">
    <text evidence="2">Belongs to the glycosyltransferase 41 family. O-GlcNAc transferase subfamily.</text>
</comment>
<evidence type="ECO:0000313" key="10">
    <source>
        <dbReference type="Proteomes" id="UP000594778"/>
    </source>
</evidence>
<organism evidence="9 10">
    <name type="scientific">Delftia acidovorans</name>
    <name type="common">Pseudomonas acidovorans</name>
    <name type="synonym">Comamonas acidovorans</name>
    <dbReference type="NCBI Taxonomy" id="80866"/>
    <lineage>
        <taxon>Bacteria</taxon>
        <taxon>Pseudomonadati</taxon>
        <taxon>Pseudomonadota</taxon>
        <taxon>Betaproteobacteria</taxon>
        <taxon>Burkholderiales</taxon>
        <taxon>Comamonadaceae</taxon>
        <taxon>Delftia</taxon>
    </lineage>
</organism>
<keyword evidence="4" id="KW-0328">Glycosyltransferase</keyword>
<gene>
    <name evidence="9" type="ORF">I6G66_23205</name>
</gene>
<dbReference type="RefSeq" id="WP_183020821.1">
    <property type="nucleotide sequence ID" value="NZ_CP065668.1"/>
</dbReference>
<sequence>MTDANHLQQALKLHDQWKFEAARQAYAQALRQEPADHQALYGMGLLLGQHMLRSSEALPFLEAAIGEQPRAFSYWRTYINMLIREGLVDMARSLIELARTRGMQQIALEQLEKDIALTQGLEAVEFLEAQAASLDVPPASAALRPEAQPVPAQLLKSLTRLLQARDFHQADELLAKALRAHGRSPLLWQAKINMELERGAHAAALEAADRAIAQLPEDADMFMLAGEIHLERKAPVQAEPALRRAVALRPDSCKAHELLGHALLAQGRVEESYPRLVQAMLLAPDSDTQAMMQMHLVNALYAGKQTQLCGQFLAMLPQQALNAKMYLACGDWMRKLGWNLQAEMAYRQALQLEPDMFLALVGLSLALAGDGARLAERETVLQRALALCGNEAERMLARSDLAYVLYAQERWDQALEVLETMLQETPDNPRGHRLRCLVLLERLDLAGLAAALENSLRHLPGDHDLMYIQALYWGRRGDVGQAMASYDEMLLKHPNSMGGHSARLLTQLHSPHASAAQVGQSCRAFGQLMRRLHGSRIPPEHQNERDPGKVLRIGLVSADLRGHAAAKFFLPTMRELAKRKDLECIAYCNNDLYDEVTREFMELLPQWRGVQDMPDDALAKMVHDDGIDILIDLSGHTKGHRLEVFARRPAPVQLTWIGNPGGTGLDTMDYIILSDQLLDGQAIREQLTENILRVPLAYVFDGGIHAEPVAPLPALRNGHLTFGSFNRLVKVNREVVQVWGLVLESLPTAKLVIGACEPSGPPPHLLEWLQDAGIDLQRVRFAARTDFDGYLKAHHDIDICLDTFPFTGGVVTNHALWMGVPTLTLMGELLCGRQSAEVMARVGLADDFAARDVDGLLRLAAYWSDNLPRLAQVRGALREALGPLELRQADIVAQSVALGLRRAWERWCHGQEAADLRVSYDDLQMDPLPSLGL</sequence>
<dbReference type="Gene3D" id="3.40.50.11380">
    <property type="match status" value="1"/>
</dbReference>
<evidence type="ECO:0000256" key="3">
    <source>
        <dbReference type="ARBA" id="ARBA00011970"/>
    </source>
</evidence>
<dbReference type="InterPro" id="IPR011990">
    <property type="entry name" value="TPR-like_helical_dom_sf"/>
</dbReference>
<dbReference type="InterPro" id="IPR029489">
    <property type="entry name" value="OGT/SEC/SPY_C"/>
</dbReference>
<dbReference type="EMBL" id="CP065668">
    <property type="protein sequence ID" value="QPS07173.1"/>
    <property type="molecule type" value="Genomic_DNA"/>
</dbReference>
<keyword evidence="5" id="KW-0808">Transferase</keyword>
<evidence type="ECO:0000256" key="6">
    <source>
        <dbReference type="ARBA" id="ARBA00022737"/>
    </source>
</evidence>
<evidence type="ECO:0000256" key="2">
    <source>
        <dbReference type="ARBA" id="ARBA00005386"/>
    </source>
</evidence>
<proteinExistence type="inferred from homology"/>
<evidence type="ECO:0000259" key="8">
    <source>
        <dbReference type="Pfam" id="PF13844"/>
    </source>
</evidence>
<protein>
    <recommendedName>
        <fullName evidence="3">protein O-GlcNAc transferase</fullName>
        <ecNumber evidence="3">2.4.1.255</ecNumber>
    </recommendedName>
</protein>
<dbReference type="Pfam" id="PF14559">
    <property type="entry name" value="TPR_19"/>
    <property type="match status" value="1"/>
</dbReference>
<dbReference type="SUPFAM" id="SSF48452">
    <property type="entry name" value="TPR-like"/>
    <property type="match status" value="3"/>
</dbReference>
<accession>A0A7T2S1E4</accession>
<dbReference type="Pfam" id="PF13432">
    <property type="entry name" value="TPR_16"/>
    <property type="match status" value="2"/>
</dbReference>
<dbReference type="Pfam" id="PF13844">
    <property type="entry name" value="Glyco_transf_41"/>
    <property type="match status" value="2"/>
</dbReference>
<evidence type="ECO:0000256" key="5">
    <source>
        <dbReference type="ARBA" id="ARBA00022679"/>
    </source>
</evidence>
<comment type="pathway">
    <text evidence="1">Protein modification; protein glycosylation.</text>
</comment>
<evidence type="ECO:0000313" key="9">
    <source>
        <dbReference type="EMBL" id="QPS07173.1"/>
    </source>
</evidence>
<evidence type="ECO:0000256" key="1">
    <source>
        <dbReference type="ARBA" id="ARBA00004922"/>
    </source>
</evidence>
<name>A0A7T2S1E4_DELAC</name>
<dbReference type="PANTHER" id="PTHR44835:SF1">
    <property type="entry name" value="PROTEIN O-GLCNAC TRANSFERASE"/>
    <property type="match status" value="1"/>
</dbReference>
<dbReference type="Proteomes" id="UP000594778">
    <property type="component" value="Chromosome"/>
</dbReference>
<dbReference type="GO" id="GO:0097363">
    <property type="term" value="F:protein O-acetylglucosaminyltransferase activity"/>
    <property type="evidence" value="ECO:0007669"/>
    <property type="project" value="UniProtKB-EC"/>
</dbReference>
<keyword evidence="7" id="KW-0802">TPR repeat</keyword>
<evidence type="ECO:0000256" key="4">
    <source>
        <dbReference type="ARBA" id="ARBA00022676"/>
    </source>
</evidence>
<keyword evidence="6" id="KW-0677">Repeat</keyword>
<evidence type="ECO:0000256" key="7">
    <source>
        <dbReference type="ARBA" id="ARBA00022803"/>
    </source>
</evidence>
<dbReference type="PANTHER" id="PTHR44835">
    <property type="entry name" value="UDP-N-ACETYLGLUCOSAMINE--PEPTIDE N-ACETYLGLUCOSAMINYLTRANSFERASE SPINDLY-RELATED"/>
    <property type="match status" value="1"/>
</dbReference>
<dbReference type="EC" id="2.4.1.255" evidence="3"/>
<feature type="domain" description="O-GlcNAc transferase C-terminal" evidence="8">
    <location>
        <begin position="541"/>
        <end position="698"/>
    </location>
</feature>
<dbReference type="Gene3D" id="1.25.40.10">
    <property type="entry name" value="Tetratricopeptide repeat domain"/>
    <property type="match status" value="3"/>
</dbReference>
<dbReference type="AlphaFoldDB" id="A0A7T2S1E4"/>
<feature type="domain" description="O-GlcNAc transferase C-terminal" evidence="8">
    <location>
        <begin position="717"/>
        <end position="877"/>
    </location>
</feature>
<dbReference type="InterPro" id="IPR051939">
    <property type="entry name" value="Glycosyltr_41/O-GlcNAc_trsf"/>
</dbReference>